<dbReference type="Proteomes" id="UP000054937">
    <property type="component" value="Unassembled WGS sequence"/>
</dbReference>
<dbReference type="InterPro" id="IPR023174">
    <property type="entry name" value="PDEase_CS"/>
</dbReference>
<dbReference type="Gene3D" id="1.10.1300.10">
    <property type="entry name" value="3'5'-cyclic nucleotide phosphodiesterase, catalytic domain"/>
    <property type="match status" value="1"/>
</dbReference>
<feature type="binding site" evidence="8">
    <location>
        <position position="456"/>
    </location>
    <ligand>
        <name>AMP</name>
        <dbReference type="ChEBI" id="CHEBI:456215"/>
    </ligand>
</feature>
<dbReference type="PROSITE" id="PS51845">
    <property type="entry name" value="PDEASE_I_2"/>
    <property type="match status" value="1"/>
</dbReference>
<comment type="similarity">
    <text evidence="10">Belongs to the cyclic nucleotide phosphodiesterase family.</text>
</comment>
<comment type="caution">
    <text evidence="13">The sequence shown here is derived from an EMBL/GenBank/DDBJ whole genome shotgun (WGS) entry which is preliminary data.</text>
</comment>
<dbReference type="AlphaFoldDB" id="A0A0V0QWM1"/>
<evidence type="ECO:0000313" key="13">
    <source>
        <dbReference type="EMBL" id="KRX06400.1"/>
    </source>
</evidence>
<gene>
    <name evidence="13" type="ORF">PPERSA_05013</name>
</gene>
<evidence type="ECO:0000256" key="5">
    <source>
        <dbReference type="ARBA" id="ARBA00022989"/>
    </source>
</evidence>
<dbReference type="CDD" id="cd00077">
    <property type="entry name" value="HDc"/>
    <property type="match status" value="1"/>
</dbReference>
<dbReference type="SUPFAM" id="SSF109604">
    <property type="entry name" value="HD-domain/PDEase-like"/>
    <property type="match status" value="1"/>
</dbReference>
<keyword evidence="2 11" id="KW-0812">Transmembrane</keyword>
<keyword evidence="5 11" id="KW-1133">Transmembrane helix</keyword>
<dbReference type="GO" id="GO:0004114">
    <property type="term" value="F:3',5'-cyclic-nucleotide phosphodiesterase activity"/>
    <property type="evidence" value="ECO:0007669"/>
    <property type="project" value="InterPro"/>
</dbReference>
<feature type="binding site" evidence="9">
    <location>
        <position position="345"/>
    </location>
    <ligand>
        <name>Zn(2+)</name>
        <dbReference type="ChEBI" id="CHEBI:29105"/>
        <label>1</label>
    </ligand>
</feature>
<keyword evidence="14" id="KW-1185">Reference proteome</keyword>
<proteinExistence type="inferred from homology"/>
<feature type="binding site" evidence="8">
    <location>
        <position position="346"/>
    </location>
    <ligand>
        <name>AMP</name>
        <dbReference type="ChEBI" id="CHEBI:456215"/>
    </ligand>
</feature>
<evidence type="ECO:0000313" key="14">
    <source>
        <dbReference type="Proteomes" id="UP000054937"/>
    </source>
</evidence>
<protein>
    <recommendedName>
        <fullName evidence="10">Phosphodiesterase</fullName>
        <ecNumber evidence="10">3.1.4.-</ecNumber>
    </recommendedName>
</protein>
<sequence>MSHKAIQWFIIILVALYSVLIFTVIGIDDLMDDDDSEGILNILLYVEIIILALFVLEISLTGYSQGWKNYFKDGWLVFDAIVIVLSIGFVILDLSVDFGNSFKTISSSLRGIFRFVRIFLLIRKLTTFKKIKTTGGIKTAAEKIVETLQHLQEQIEVTELLQGIDYAMEMISSNRLYDPVFNKKGDENDKWFDNYNYGKKNQSDDKLKLQTQKSKKKINRIRPGSDKILATIPNKALIMFEKVNNIDFNCFELQKITKGQELSYLLIYLFEINDLYTELSINPKTLKNFALAIQNGYQPNPYHNSLHAFDVTQTVNVFLKSKKFQELAQISDLELCSMYLSAAYHDVGHPGQNNPYLINSQHDLAIKYNDIAVLENFHLASSFELMMNEELDVCANFSSQNFQKFREMSINMVLATDMSKHFTDIAKAKGRLSQDDFDITSKDKAMCMELILHAADVSNPIKPWDVCFQWTEKVMEEFWDQGDKEKAEDLPVTYLCDRYTTNMAKSQGGFIDFVVKPLYEVLANFLPEVSNILSNFENNKDNWSKLIPVYEEKLKALNDKKTEIEEED</sequence>
<dbReference type="Pfam" id="PF00520">
    <property type="entry name" value="Ion_trans"/>
    <property type="match status" value="1"/>
</dbReference>
<evidence type="ECO:0000256" key="1">
    <source>
        <dbReference type="ARBA" id="ARBA00004141"/>
    </source>
</evidence>
<dbReference type="OrthoDB" id="189220at2759"/>
<feature type="binding site" evidence="8">
    <location>
        <position position="507"/>
    </location>
    <ligand>
        <name>AMP</name>
        <dbReference type="ChEBI" id="CHEBI:456215"/>
    </ligand>
</feature>
<evidence type="ECO:0000256" key="2">
    <source>
        <dbReference type="ARBA" id="ARBA00022692"/>
    </source>
</evidence>
<evidence type="ECO:0000256" key="8">
    <source>
        <dbReference type="PIRSR" id="PIRSR623088-2"/>
    </source>
</evidence>
<accession>A0A0V0QWM1</accession>
<dbReference type="InterPro" id="IPR005821">
    <property type="entry name" value="Ion_trans_dom"/>
</dbReference>
<feature type="binding site" evidence="8">
    <location>
        <begin position="303"/>
        <end position="307"/>
    </location>
    <ligand>
        <name>AMP</name>
        <dbReference type="ChEBI" id="CHEBI:456215"/>
    </ligand>
</feature>
<evidence type="ECO:0000259" key="12">
    <source>
        <dbReference type="PROSITE" id="PS51845"/>
    </source>
</evidence>
<feature type="transmembrane region" description="Helical" evidence="11">
    <location>
        <begin position="7"/>
        <end position="27"/>
    </location>
</feature>
<evidence type="ECO:0000256" key="4">
    <source>
        <dbReference type="ARBA" id="ARBA00022801"/>
    </source>
</evidence>
<evidence type="ECO:0000256" key="3">
    <source>
        <dbReference type="ARBA" id="ARBA00022723"/>
    </source>
</evidence>
<comment type="cofactor">
    <cofactor evidence="10">
        <name>a divalent metal cation</name>
        <dbReference type="ChEBI" id="CHEBI:60240"/>
    </cofactor>
    <text evidence="10">Binds 2 divalent metal cations per subunit. Site 1 may preferentially bind zinc ions, while site 2 has a preference for magnesium and/or manganese ions.</text>
</comment>
<dbReference type="InterPro" id="IPR003607">
    <property type="entry name" value="HD/PDEase_dom"/>
</dbReference>
<evidence type="ECO:0000256" key="7">
    <source>
        <dbReference type="PIRSR" id="PIRSR623088-1"/>
    </source>
</evidence>
<dbReference type="EC" id="3.1.4.-" evidence="10"/>
<dbReference type="InterPro" id="IPR002073">
    <property type="entry name" value="PDEase_catalytic_dom"/>
</dbReference>
<dbReference type="GO" id="GO:0007165">
    <property type="term" value="P:signal transduction"/>
    <property type="evidence" value="ECO:0007669"/>
    <property type="project" value="InterPro"/>
</dbReference>
<name>A0A0V0QWM1_PSEPJ</name>
<feature type="transmembrane region" description="Helical" evidence="11">
    <location>
        <begin position="39"/>
        <end position="63"/>
    </location>
</feature>
<dbReference type="Gene3D" id="1.20.120.350">
    <property type="entry name" value="Voltage-gated potassium channels. Chain C"/>
    <property type="match status" value="1"/>
</dbReference>
<dbReference type="InParanoid" id="A0A0V0QWM1"/>
<keyword evidence="6 11" id="KW-0472">Membrane</keyword>
<dbReference type="GO" id="GO:0046872">
    <property type="term" value="F:metal ion binding"/>
    <property type="evidence" value="ECO:0007669"/>
    <property type="project" value="UniProtKB-KW"/>
</dbReference>
<keyword evidence="4 10" id="KW-0378">Hydrolase</keyword>
<dbReference type="Pfam" id="PF00233">
    <property type="entry name" value="PDEase_I"/>
    <property type="match status" value="1"/>
</dbReference>
<feature type="active site" description="Proton donor" evidence="7">
    <location>
        <position position="303"/>
    </location>
</feature>
<dbReference type="GO" id="GO:0005216">
    <property type="term" value="F:monoatomic ion channel activity"/>
    <property type="evidence" value="ECO:0007669"/>
    <property type="project" value="InterPro"/>
</dbReference>
<feature type="binding site" evidence="9">
    <location>
        <position position="456"/>
    </location>
    <ligand>
        <name>Zn(2+)</name>
        <dbReference type="ChEBI" id="CHEBI:29105"/>
        <label>1</label>
    </ligand>
</feature>
<feature type="binding site" evidence="9">
    <location>
        <position position="307"/>
    </location>
    <ligand>
        <name>Zn(2+)</name>
        <dbReference type="ChEBI" id="CHEBI:29105"/>
        <label>1</label>
    </ligand>
</feature>
<comment type="subcellular location">
    <subcellularLocation>
        <location evidence="1">Membrane</location>
        <topology evidence="1">Multi-pass membrane protein</topology>
    </subcellularLocation>
</comment>
<feature type="binding site" evidence="9">
    <location>
        <position position="346"/>
    </location>
    <ligand>
        <name>Zn(2+)</name>
        <dbReference type="ChEBI" id="CHEBI:29105"/>
        <label>1</label>
    </ligand>
</feature>
<dbReference type="PRINTS" id="PR00387">
    <property type="entry name" value="PDIESTERASE1"/>
</dbReference>
<dbReference type="EMBL" id="LDAU01000096">
    <property type="protein sequence ID" value="KRX06400.1"/>
    <property type="molecule type" value="Genomic_DNA"/>
</dbReference>
<dbReference type="InterPro" id="IPR027359">
    <property type="entry name" value="Volt_channel_dom_sf"/>
</dbReference>
<dbReference type="OMA" id="RDMVIQM"/>
<dbReference type="InterPro" id="IPR023088">
    <property type="entry name" value="PDEase"/>
</dbReference>
<organism evidence="13 14">
    <name type="scientific">Pseudocohnilembus persalinus</name>
    <name type="common">Ciliate</name>
    <dbReference type="NCBI Taxonomy" id="266149"/>
    <lineage>
        <taxon>Eukaryota</taxon>
        <taxon>Sar</taxon>
        <taxon>Alveolata</taxon>
        <taxon>Ciliophora</taxon>
        <taxon>Intramacronucleata</taxon>
        <taxon>Oligohymenophorea</taxon>
        <taxon>Scuticociliatia</taxon>
        <taxon>Philasterida</taxon>
        <taxon>Pseudocohnilembidae</taxon>
        <taxon>Pseudocohnilembus</taxon>
    </lineage>
</organism>
<dbReference type="PANTHER" id="PTHR11347">
    <property type="entry name" value="CYCLIC NUCLEOTIDE PHOSPHODIESTERASE"/>
    <property type="match status" value="1"/>
</dbReference>
<dbReference type="PROSITE" id="PS00126">
    <property type="entry name" value="PDEASE_I_1"/>
    <property type="match status" value="1"/>
</dbReference>
<evidence type="ECO:0000256" key="10">
    <source>
        <dbReference type="RuleBase" id="RU363067"/>
    </source>
</evidence>
<reference evidence="13 14" key="1">
    <citation type="journal article" date="2015" name="Sci. Rep.">
        <title>Genome of the facultative scuticociliatosis pathogen Pseudocohnilembus persalinus provides insight into its virulence through horizontal gene transfer.</title>
        <authorList>
            <person name="Xiong J."/>
            <person name="Wang G."/>
            <person name="Cheng J."/>
            <person name="Tian M."/>
            <person name="Pan X."/>
            <person name="Warren A."/>
            <person name="Jiang C."/>
            <person name="Yuan D."/>
            <person name="Miao W."/>
        </authorList>
    </citation>
    <scope>NUCLEOTIDE SEQUENCE [LARGE SCALE GENOMIC DNA]</scope>
    <source>
        <strain evidence="13">36N120E</strain>
    </source>
</reference>
<evidence type="ECO:0000256" key="9">
    <source>
        <dbReference type="PIRSR" id="PIRSR623088-3"/>
    </source>
</evidence>
<feature type="domain" description="PDEase" evidence="12">
    <location>
        <begin position="225"/>
        <end position="550"/>
    </location>
</feature>
<dbReference type="SUPFAM" id="SSF81324">
    <property type="entry name" value="Voltage-gated potassium channels"/>
    <property type="match status" value="1"/>
</dbReference>
<dbReference type="InterPro" id="IPR036971">
    <property type="entry name" value="PDEase_catalytic_dom_sf"/>
</dbReference>
<evidence type="ECO:0000256" key="6">
    <source>
        <dbReference type="ARBA" id="ARBA00023136"/>
    </source>
</evidence>
<feature type="transmembrane region" description="Helical" evidence="11">
    <location>
        <begin position="75"/>
        <end position="92"/>
    </location>
</feature>
<keyword evidence="3 9" id="KW-0479">Metal-binding</keyword>
<dbReference type="FunCoup" id="A0A0V0QWM1">
    <property type="interactions" value="18"/>
</dbReference>
<dbReference type="GO" id="GO:0016020">
    <property type="term" value="C:membrane"/>
    <property type="evidence" value="ECO:0007669"/>
    <property type="project" value="UniProtKB-SubCell"/>
</dbReference>
<feature type="binding site" evidence="9">
    <location>
        <position position="346"/>
    </location>
    <ligand>
        <name>Zn(2+)</name>
        <dbReference type="ChEBI" id="CHEBI:29105"/>
        <label>2</label>
    </ligand>
</feature>
<evidence type="ECO:0000256" key="11">
    <source>
        <dbReference type="SAM" id="Phobius"/>
    </source>
</evidence>